<feature type="compositionally biased region" description="Pro residues" evidence="1">
    <location>
        <begin position="365"/>
        <end position="397"/>
    </location>
</feature>
<evidence type="ECO:0000313" key="3">
    <source>
        <dbReference type="Proteomes" id="UP001295423"/>
    </source>
</evidence>
<dbReference type="Proteomes" id="UP001295423">
    <property type="component" value="Unassembled WGS sequence"/>
</dbReference>
<proteinExistence type="predicted"/>
<evidence type="ECO:0000256" key="1">
    <source>
        <dbReference type="SAM" id="MobiDB-lite"/>
    </source>
</evidence>
<name>A0AAD2G6P8_9STRA</name>
<sequence length="514" mass="55769">MVTCPVVDRIDQSTTLQIIDPFNPLQDWNEVSGTAISPTQKGPSGYPVIFGHNDGPDSSKAFAAWDSGTGKLLKIINLVSNNNAMPLFHEDWEDMTIGRCAPESSESCIYLADTGDNRAQGSGLRTQRSSSRPYTIYKIREPILNNIFDNAVLSAEEHVSILQFDYSHVSSPTAYANCEAIFVDHAGWGDDGDIGDLYLVTKWNAERSKRLNRLFKIPASVWPDGFGKVATYSPFTVGEYADNNNSPGSFYNFTWTGADMALDGTKIALTWTNETHVFKRCPGESVASALAKRELFSCTKYENPPGAANPGNQFESVSFSPDGMRLFNLAESLDPPKIVHVDLNYDTSQSQNLDECPAYATPTRGPTPPPTSRPTPRPTNRPTPQPTNRPTPQPTPEPTTGEPTVLDSMQPSLQASLPPSFASLSPTMDPTIMPTTMPPTTEEPTATALEIDPDDPDEFSRDDDEFIGTSNSYGGLGNIGIQGGGREQLSRGFGSGPGAEAFLLVVLLALVMAR</sequence>
<comment type="caution">
    <text evidence="2">The sequence shown here is derived from an EMBL/GenBank/DDBJ whole genome shotgun (WGS) entry which is preliminary data.</text>
</comment>
<feature type="region of interest" description="Disordered" evidence="1">
    <location>
        <begin position="349"/>
        <end position="424"/>
    </location>
</feature>
<dbReference type="EMBL" id="CAKOGP040002202">
    <property type="protein sequence ID" value="CAJ1964837.1"/>
    <property type="molecule type" value="Genomic_DNA"/>
</dbReference>
<protein>
    <submittedName>
        <fullName evidence="2">Uncharacterized protein</fullName>
    </submittedName>
</protein>
<evidence type="ECO:0000313" key="2">
    <source>
        <dbReference type="EMBL" id="CAJ1964837.1"/>
    </source>
</evidence>
<gene>
    <name evidence="2" type="ORF">CYCCA115_LOCUS20818</name>
</gene>
<dbReference type="AlphaFoldDB" id="A0AAD2G6P8"/>
<keyword evidence="3" id="KW-1185">Reference proteome</keyword>
<accession>A0AAD2G6P8</accession>
<organism evidence="2 3">
    <name type="scientific">Cylindrotheca closterium</name>
    <dbReference type="NCBI Taxonomy" id="2856"/>
    <lineage>
        <taxon>Eukaryota</taxon>
        <taxon>Sar</taxon>
        <taxon>Stramenopiles</taxon>
        <taxon>Ochrophyta</taxon>
        <taxon>Bacillariophyta</taxon>
        <taxon>Bacillariophyceae</taxon>
        <taxon>Bacillariophycidae</taxon>
        <taxon>Bacillariales</taxon>
        <taxon>Bacillariaceae</taxon>
        <taxon>Cylindrotheca</taxon>
    </lineage>
</organism>
<reference evidence="2" key="1">
    <citation type="submission" date="2023-08" db="EMBL/GenBank/DDBJ databases">
        <authorList>
            <person name="Audoor S."/>
            <person name="Bilcke G."/>
        </authorList>
    </citation>
    <scope>NUCLEOTIDE SEQUENCE</scope>
</reference>
<feature type="compositionally biased region" description="Low complexity" evidence="1">
    <location>
        <begin position="398"/>
        <end position="424"/>
    </location>
</feature>